<dbReference type="PRINTS" id="PR00455">
    <property type="entry name" value="HTHTETR"/>
</dbReference>
<evidence type="ECO:0000313" key="6">
    <source>
        <dbReference type="EMBL" id="BDP43599.1"/>
    </source>
</evidence>
<dbReference type="PROSITE" id="PS01081">
    <property type="entry name" value="HTH_TETR_1"/>
    <property type="match status" value="1"/>
</dbReference>
<dbReference type="InterPro" id="IPR009057">
    <property type="entry name" value="Homeodomain-like_sf"/>
</dbReference>
<evidence type="ECO:0000256" key="4">
    <source>
        <dbReference type="PROSITE-ProRule" id="PRU00335"/>
    </source>
</evidence>
<dbReference type="InterPro" id="IPR001647">
    <property type="entry name" value="HTH_TetR"/>
</dbReference>
<keyword evidence="2 4" id="KW-0238">DNA-binding</keyword>
<dbReference type="EMBL" id="AP026561">
    <property type="protein sequence ID" value="BDP43599.1"/>
    <property type="molecule type" value="Genomic_DNA"/>
</dbReference>
<evidence type="ECO:0000256" key="1">
    <source>
        <dbReference type="ARBA" id="ARBA00023015"/>
    </source>
</evidence>
<dbReference type="PANTHER" id="PTHR30055:SF234">
    <property type="entry name" value="HTH-TYPE TRANSCRIPTIONAL REGULATOR BETI"/>
    <property type="match status" value="1"/>
</dbReference>
<evidence type="ECO:0000313" key="7">
    <source>
        <dbReference type="Proteomes" id="UP001064971"/>
    </source>
</evidence>
<keyword evidence="1" id="KW-0805">Transcription regulation</keyword>
<protein>
    <recommendedName>
        <fullName evidence="5">HTH tetR-type domain-containing protein</fullName>
    </recommendedName>
</protein>
<dbReference type="Gene3D" id="1.10.357.10">
    <property type="entry name" value="Tetracycline Repressor, domain 2"/>
    <property type="match status" value="1"/>
</dbReference>
<dbReference type="Proteomes" id="UP001064971">
    <property type="component" value="Plasmid pDAETH-1"/>
</dbReference>
<accession>A0ABN6RLJ8</accession>
<dbReference type="InterPro" id="IPR023772">
    <property type="entry name" value="DNA-bd_HTH_TetR-type_CS"/>
</dbReference>
<dbReference type="PROSITE" id="PS50977">
    <property type="entry name" value="HTH_TETR_2"/>
    <property type="match status" value="1"/>
</dbReference>
<keyword evidence="6" id="KW-0614">Plasmid</keyword>
<dbReference type="PANTHER" id="PTHR30055">
    <property type="entry name" value="HTH-TYPE TRANSCRIPTIONAL REGULATOR RUTR"/>
    <property type="match status" value="1"/>
</dbReference>
<geneLocation type="plasmid" evidence="6 7">
    <name>pDAETH-1</name>
</geneLocation>
<feature type="DNA-binding region" description="H-T-H motif" evidence="4">
    <location>
        <begin position="43"/>
        <end position="62"/>
    </location>
</feature>
<keyword evidence="7" id="KW-1185">Reference proteome</keyword>
<keyword evidence="3" id="KW-0804">Transcription</keyword>
<gene>
    <name evidence="6" type="ORF">DAETH_35680</name>
</gene>
<feature type="domain" description="HTH tetR-type" evidence="5">
    <location>
        <begin position="20"/>
        <end position="80"/>
    </location>
</feature>
<dbReference type="InterPro" id="IPR050109">
    <property type="entry name" value="HTH-type_TetR-like_transc_reg"/>
</dbReference>
<dbReference type="Pfam" id="PF00440">
    <property type="entry name" value="TetR_N"/>
    <property type="match status" value="1"/>
</dbReference>
<proteinExistence type="predicted"/>
<evidence type="ECO:0000259" key="5">
    <source>
        <dbReference type="PROSITE" id="PS50977"/>
    </source>
</evidence>
<sequence>MRQRMTELEGFRTPQQDRSRQSFERVLEAAIEILGEEGFEQLTLASVSQRAGVSTGAIYGRVRGKEDLLDAARMRILERVERQQAEMLAGIRAGRLPFDALVPQMVGALGEFLKAQANLLRPLMSRAPSNPAVSSVGKRSFRKLEEGWSAILLEHRADIGHPRPEHAVHACFSLAYAAFARYLGLGSAADVAGEGDWDELKHDLGEMGLLFLRHCLPR</sequence>
<reference evidence="6" key="1">
    <citation type="submission" date="2022-07" db="EMBL/GenBank/DDBJ databases">
        <title>Complete Genome Sequence of the Radioresistant Bacterium Deinococcus aetherius ST0316, Isolated from the Air Dust collected in Lower Stratosphere above Japan.</title>
        <authorList>
            <person name="Satoh K."/>
            <person name="Hagiwara K."/>
            <person name="Katsumata K."/>
            <person name="Kubo A."/>
            <person name="Yokobori S."/>
            <person name="Yamagishi A."/>
            <person name="Oono Y."/>
            <person name="Narumi I."/>
        </authorList>
    </citation>
    <scope>NUCLEOTIDE SEQUENCE</scope>
    <source>
        <strain evidence="6">ST0316</strain>
        <plasmid evidence="6">pDAETH-1</plasmid>
    </source>
</reference>
<evidence type="ECO:0000256" key="2">
    <source>
        <dbReference type="ARBA" id="ARBA00023125"/>
    </source>
</evidence>
<dbReference type="SUPFAM" id="SSF46689">
    <property type="entry name" value="Homeodomain-like"/>
    <property type="match status" value="1"/>
</dbReference>
<name>A0ABN6RLJ8_9DEIO</name>
<evidence type="ECO:0000256" key="3">
    <source>
        <dbReference type="ARBA" id="ARBA00023163"/>
    </source>
</evidence>
<organism evidence="6 7">
    <name type="scientific">Deinococcus aetherius</name>
    <dbReference type="NCBI Taxonomy" id="200252"/>
    <lineage>
        <taxon>Bacteria</taxon>
        <taxon>Thermotogati</taxon>
        <taxon>Deinococcota</taxon>
        <taxon>Deinococci</taxon>
        <taxon>Deinococcales</taxon>
        <taxon>Deinococcaceae</taxon>
        <taxon>Deinococcus</taxon>
    </lineage>
</organism>